<protein>
    <submittedName>
        <fullName evidence="1">Uncharacterized protein</fullName>
    </submittedName>
</protein>
<accession>A0AAD5QP83</accession>
<organism evidence="1 2">
    <name type="scientific">Parelaphostrongylus tenuis</name>
    <name type="common">Meningeal worm</name>
    <dbReference type="NCBI Taxonomy" id="148309"/>
    <lineage>
        <taxon>Eukaryota</taxon>
        <taxon>Metazoa</taxon>
        <taxon>Ecdysozoa</taxon>
        <taxon>Nematoda</taxon>
        <taxon>Chromadorea</taxon>
        <taxon>Rhabditida</taxon>
        <taxon>Rhabditina</taxon>
        <taxon>Rhabditomorpha</taxon>
        <taxon>Strongyloidea</taxon>
        <taxon>Metastrongylidae</taxon>
        <taxon>Parelaphostrongylus</taxon>
    </lineage>
</organism>
<dbReference type="Proteomes" id="UP001196413">
    <property type="component" value="Unassembled WGS sequence"/>
</dbReference>
<reference evidence="1" key="1">
    <citation type="submission" date="2021-06" db="EMBL/GenBank/DDBJ databases">
        <title>Parelaphostrongylus tenuis whole genome reference sequence.</title>
        <authorList>
            <person name="Garwood T.J."/>
            <person name="Larsen P.A."/>
            <person name="Fountain-Jones N.M."/>
            <person name="Garbe J.R."/>
            <person name="Macchietto M.G."/>
            <person name="Kania S.A."/>
            <person name="Gerhold R.W."/>
            <person name="Richards J.E."/>
            <person name="Wolf T.M."/>
        </authorList>
    </citation>
    <scope>NUCLEOTIDE SEQUENCE</scope>
    <source>
        <strain evidence="1">MNPRO001-30</strain>
        <tissue evidence="1">Meninges</tissue>
    </source>
</reference>
<dbReference type="EMBL" id="JAHQIW010003176">
    <property type="protein sequence ID" value="KAJ1357537.1"/>
    <property type="molecule type" value="Genomic_DNA"/>
</dbReference>
<evidence type="ECO:0000313" key="2">
    <source>
        <dbReference type="Proteomes" id="UP001196413"/>
    </source>
</evidence>
<comment type="caution">
    <text evidence="1">The sequence shown here is derived from an EMBL/GenBank/DDBJ whole genome shotgun (WGS) entry which is preliminary data.</text>
</comment>
<proteinExistence type="predicted"/>
<sequence>MPPMFDDRRVVEHVTNVVQDDEELLTTSTGEKLNSFETIDVKRIPLKPTLNKCLLQ</sequence>
<gene>
    <name evidence="1" type="ORF">KIN20_015708</name>
</gene>
<name>A0AAD5QP83_PARTN</name>
<evidence type="ECO:0000313" key="1">
    <source>
        <dbReference type="EMBL" id="KAJ1357537.1"/>
    </source>
</evidence>
<dbReference type="AlphaFoldDB" id="A0AAD5QP83"/>
<keyword evidence="2" id="KW-1185">Reference proteome</keyword>